<accession>A0A6P5FUB0</accession>
<evidence type="ECO:0000313" key="2">
    <source>
        <dbReference type="Proteomes" id="UP000515123"/>
    </source>
</evidence>
<keyword evidence="2" id="KW-1185">Reference proteome</keyword>
<proteinExistence type="predicted"/>
<evidence type="ECO:0000313" key="3">
    <source>
        <dbReference type="RefSeq" id="XP_020099252.1"/>
    </source>
</evidence>
<sequence length="404" mass="43711">MASLQSQNLFLKPVVIKSTRANLNFPSNIPKAGHVSIPNTATIAQKMSSNVVDGSGAYVRHLYAAAEAAADRAEMHAIIGQQRDNWNHLLLSSINSMNLSAVVMAGVCAARPEQFLAFKVSAALLYAAAAAMMAAVNTVQPSQLAEEQRSAVRLFRQLERSVYTELAVGDPPEEDDVKEAIARVLALDRAYPLSLMPGMLDKFPKKVEPTTWWPRINRRREKQLETATGEAAGANGWSKELEEEMKGVLQVLRKKDEEQYITVGKLALGVSRALAALGPWPGLVAAVGGALAAVTNAAEHGGQVGMLFELFRNLAGYYRQLEEAIEANLAERDAARRDNGELFETQMALRLGRSPTELKEFAAHVRTAKETSSSSLLSSSSPPPPRGEEEEGNGGGEEFAGKLF</sequence>
<gene>
    <name evidence="3" type="primary">LOC109717765</name>
</gene>
<reference evidence="2" key="1">
    <citation type="journal article" date="2015" name="Nat. Genet.">
        <title>The pineapple genome and the evolution of CAM photosynthesis.</title>
        <authorList>
            <person name="Ming R."/>
            <person name="VanBuren R."/>
            <person name="Wai C.M."/>
            <person name="Tang H."/>
            <person name="Schatz M.C."/>
            <person name="Bowers J.E."/>
            <person name="Lyons E."/>
            <person name="Wang M.L."/>
            <person name="Chen J."/>
            <person name="Biggers E."/>
            <person name="Zhang J."/>
            <person name="Huang L."/>
            <person name="Zhang L."/>
            <person name="Miao W."/>
            <person name="Zhang J."/>
            <person name="Ye Z."/>
            <person name="Miao C."/>
            <person name="Lin Z."/>
            <person name="Wang H."/>
            <person name="Zhou H."/>
            <person name="Yim W.C."/>
            <person name="Priest H.D."/>
            <person name="Zheng C."/>
            <person name="Woodhouse M."/>
            <person name="Edger P.P."/>
            <person name="Guyot R."/>
            <person name="Guo H.B."/>
            <person name="Guo H."/>
            <person name="Zheng G."/>
            <person name="Singh R."/>
            <person name="Sharma A."/>
            <person name="Min X."/>
            <person name="Zheng Y."/>
            <person name="Lee H."/>
            <person name="Gurtowski J."/>
            <person name="Sedlazeck F.J."/>
            <person name="Harkess A."/>
            <person name="McKain M.R."/>
            <person name="Liao Z."/>
            <person name="Fang J."/>
            <person name="Liu J."/>
            <person name="Zhang X."/>
            <person name="Zhang Q."/>
            <person name="Hu W."/>
            <person name="Qin Y."/>
            <person name="Wang K."/>
            <person name="Chen L.Y."/>
            <person name="Shirley N."/>
            <person name="Lin Y.R."/>
            <person name="Liu L.Y."/>
            <person name="Hernandez A.G."/>
            <person name="Wright C.L."/>
            <person name="Bulone V."/>
            <person name="Tuskan G.A."/>
            <person name="Heath K."/>
            <person name="Zee F."/>
            <person name="Moore P.H."/>
            <person name="Sunkar R."/>
            <person name="Leebens-Mack J.H."/>
            <person name="Mockler T."/>
            <person name="Bennetzen J.L."/>
            <person name="Freeling M."/>
            <person name="Sankoff D."/>
            <person name="Paterson A.H."/>
            <person name="Zhu X."/>
            <person name="Yang X."/>
            <person name="Smith J.A."/>
            <person name="Cushman J.C."/>
            <person name="Paull R.E."/>
            <person name="Yu Q."/>
        </authorList>
    </citation>
    <scope>NUCLEOTIDE SEQUENCE [LARGE SCALE GENOMIC DNA]</scope>
    <source>
        <strain evidence="2">cv. F153</strain>
    </source>
</reference>
<dbReference type="PANTHER" id="PTHR33358:SF12">
    <property type="entry name" value="F-BOX PROTEIN WITH A DOMAIN PROTEIN"/>
    <property type="match status" value="1"/>
</dbReference>
<reference evidence="3" key="2">
    <citation type="submission" date="2025-08" db="UniProtKB">
        <authorList>
            <consortium name="RefSeq"/>
        </authorList>
    </citation>
    <scope>IDENTIFICATION</scope>
    <source>
        <tissue evidence="3">Leaf</tissue>
    </source>
</reference>
<dbReference type="PANTHER" id="PTHR33358">
    <property type="entry name" value="F-BOX PROTEIN WITH A DOMAIN PROTEIN"/>
    <property type="match status" value="1"/>
</dbReference>
<evidence type="ECO:0000256" key="1">
    <source>
        <dbReference type="SAM" id="MobiDB-lite"/>
    </source>
</evidence>
<feature type="region of interest" description="Disordered" evidence="1">
    <location>
        <begin position="363"/>
        <end position="404"/>
    </location>
</feature>
<dbReference type="RefSeq" id="XP_020099252.1">
    <property type="nucleotide sequence ID" value="XM_020243663.1"/>
</dbReference>
<dbReference type="AlphaFoldDB" id="A0A6P5FUB0"/>
<dbReference type="Proteomes" id="UP000515123">
    <property type="component" value="Linkage group 11"/>
</dbReference>
<dbReference type="OrthoDB" id="765586at2759"/>
<organism evidence="2 3">
    <name type="scientific">Ananas comosus</name>
    <name type="common">Pineapple</name>
    <name type="synonym">Ananas ananas</name>
    <dbReference type="NCBI Taxonomy" id="4615"/>
    <lineage>
        <taxon>Eukaryota</taxon>
        <taxon>Viridiplantae</taxon>
        <taxon>Streptophyta</taxon>
        <taxon>Embryophyta</taxon>
        <taxon>Tracheophyta</taxon>
        <taxon>Spermatophyta</taxon>
        <taxon>Magnoliopsida</taxon>
        <taxon>Liliopsida</taxon>
        <taxon>Poales</taxon>
        <taxon>Bromeliaceae</taxon>
        <taxon>Bromelioideae</taxon>
        <taxon>Ananas</taxon>
    </lineage>
</organism>
<protein>
    <submittedName>
        <fullName evidence="3">Probable F-box protein At4g22030</fullName>
    </submittedName>
</protein>
<dbReference type="GeneID" id="109717765"/>
<dbReference type="Pfam" id="PF14476">
    <property type="entry name" value="Chloroplast_duf"/>
    <property type="match status" value="1"/>
</dbReference>
<name>A0A6P5FUB0_ANACO</name>
<dbReference type="InterPro" id="IPR027949">
    <property type="entry name" value="Chloroplast_duf"/>
</dbReference>